<evidence type="ECO:0000256" key="1">
    <source>
        <dbReference type="SAM" id="Phobius"/>
    </source>
</evidence>
<evidence type="ECO:0000313" key="3">
    <source>
        <dbReference type="Proteomes" id="UP000070700"/>
    </source>
</evidence>
<feature type="transmembrane region" description="Helical" evidence="1">
    <location>
        <begin position="79"/>
        <end position="96"/>
    </location>
</feature>
<dbReference type="AlphaFoldDB" id="A0A132B2C3"/>
<keyword evidence="1" id="KW-0812">Transmembrane</keyword>
<dbReference type="RefSeq" id="XP_018060887.1">
    <property type="nucleotide sequence ID" value="XM_018219051.1"/>
</dbReference>
<feature type="transmembrane region" description="Helical" evidence="1">
    <location>
        <begin position="12"/>
        <end position="34"/>
    </location>
</feature>
<accession>A0A132B2C3</accession>
<name>A0A132B2C3_MOLSC</name>
<evidence type="ECO:0000313" key="2">
    <source>
        <dbReference type="EMBL" id="KUJ06532.1"/>
    </source>
</evidence>
<dbReference type="EMBL" id="KQ947445">
    <property type="protein sequence ID" value="KUJ06532.1"/>
    <property type="molecule type" value="Genomic_DNA"/>
</dbReference>
<protein>
    <submittedName>
        <fullName evidence="2">Uncharacterized protein</fullName>
    </submittedName>
</protein>
<reference evidence="2 3" key="1">
    <citation type="submission" date="2015-10" db="EMBL/GenBank/DDBJ databases">
        <title>Full genome of DAOMC 229536 Phialocephala scopiformis, a fungal endophyte of spruce producing the potent anti-insectan compound rugulosin.</title>
        <authorList>
            <consortium name="DOE Joint Genome Institute"/>
            <person name="Walker A.K."/>
            <person name="Frasz S.L."/>
            <person name="Seifert K.A."/>
            <person name="Miller J.D."/>
            <person name="Mondo S.J."/>
            <person name="Labutti K."/>
            <person name="Lipzen A."/>
            <person name="Dockter R."/>
            <person name="Kennedy M."/>
            <person name="Grigoriev I.V."/>
            <person name="Spatafora J.W."/>
        </authorList>
    </citation>
    <scope>NUCLEOTIDE SEQUENCE [LARGE SCALE GENOMIC DNA]</scope>
    <source>
        <strain evidence="2 3">CBS 120377</strain>
    </source>
</reference>
<dbReference type="InParanoid" id="A0A132B2C3"/>
<organism evidence="2 3">
    <name type="scientific">Mollisia scopiformis</name>
    <name type="common">Conifer needle endophyte fungus</name>
    <name type="synonym">Phialocephala scopiformis</name>
    <dbReference type="NCBI Taxonomy" id="149040"/>
    <lineage>
        <taxon>Eukaryota</taxon>
        <taxon>Fungi</taxon>
        <taxon>Dikarya</taxon>
        <taxon>Ascomycota</taxon>
        <taxon>Pezizomycotina</taxon>
        <taxon>Leotiomycetes</taxon>
        <taxon>Helotiales</taxon>
        <taxon>Mollisiaceae</taxon>
        <taxon>Mollisia</taxon>
    </lineage>
</organism>
<keyword evidence="1" id="KW-1133">Transmembrane helix</keyword>
<feature type="transmembrane region" description="Helical" evidence="1">
    <location>
        <begin position="108"/>
        <end position="129"/>
    </location>
</feature>
<dbReference type="KEGG" id="psco:LY89DRAFT_726422"/>
<dbReference type="Proteomes" id="UP000070700">
    <property type="component" value="Unassembled WGS sequence"/>
</dbReference>
<sequence length="209" mass="23677">MGRKSFTILRHLIWWITCLIAAIGMYCTLSKLVYSRLPSRTHADWQRSFDELVGQYAPPELPPDYASEHPLLAGISRKAAAFIHRVLAFILALFATKHSRIEAFAAKGLDILCNIQLVTGTGILIAALVQGEKMTFYHQQFVMDYWFLCLNSFWAARSGEMNQSDDGDDDWHYWTRTAAILISALLSVYSMGTERQMGSGEIWLLLLVP</sequence>
<feature type="transmembrane region" description="Helical" evidence="1">
    <location>
        <begin position="171"/>
        <end position="189"/>
    </location>
</feature>
<keyword evidence="1" id="KW-0472">Membrane</keyword>
<proteinExistence type="predicted"/>
<keyword evidence="3" id="KW-1185">Reference proteome</keyword>
<dbReference type="OrthoDB" id="5427664at2759"/>
<gene>
    <name evidence="2" type="ORF">LY89DRAFT_726422</name>
</gene>
<dbReference type="GeneID" id="28828777"/>